<dbReference type="AlphaFoldDB" id="B8KXW2"/>
<organism evidence="9 10">
    <name type="scientific">Luminiphilus syltensis NOR5-1B</name>
    <dbReference type="NCBI Taxonomy" id="565045"/>
    <lineage>
        <taxon>Bacteria</taxon>
        <taxon>Pseudomonadati</taxon>
        <taxon>Pseudomonadota</taxon>
        <taxon>Gammaproteobacteria</taxon>
        <taxon>Cellvibrionales</taxon>
        <taxon>Halieaceae</taxon>
        <taxon>Luminiphilus</taxon>
    </lineage>
</organism>
<keyword evidence="10" id="KW-1185">Reference proteome</keyword>
<reference evidence="10" key="1">
    <citation type="journal article" date="2013" name="BMC Microbiol.">
        <title>Taxonomy and evolution of bacteriochlorophyll a-containing members of the OM60/NOR5 clade of marine gammaproteobacteria: description of Luminiphilus syltensis gen. nov., sp. nov., reclassification of Haliea rubra as Pseudohaliea rubra gen. nov., comb. nov., and emendation of Chromatocurvus halotolerans.</title>
        <authorList>
            <person name="Spring S."/>
            <person name="Riedel T."/>
            <person name="Sproer C."/>
            <person name="Yan S."/>
            <person name="Harder J."/>
            <person name="Fuchs B.M."/>
        </authorList>
    </citation>
    <scope>NUCLEOTIDE SEQUENCE [LARGE SCALE GENOMIC DNA]</scope>
    <source>
        <strain evidence="10">NOR51-B</strain>
    </source>
</reference>
<gene>
    <name evidence="9" type="ORF">NOR51B_2096</name>
</gene>
<dbReference type="Pfam" id="PF01694">
    <property type="entry name" value="Rhomboid"/>
    <property type="match status" value="1"/>
</dbReference>
<feature type="domain" description="Peptidase S54 rhomboid" evidence="8">
    <location>
        <begin position="59"/>
        <end position="197"/>
    </location>
</feature>
<dbReference type="GO" id="GO:0004252">
    <property type="term" value="F:serine-type endopeptidase activity"/>
    <property type="evidence" value="ECO:0007669"/>
    <property type="project" value="InterPro"/>
</dbReference>
<evidence type="ECO:0000256" key="4">
    <source>
        <dbReference type="ARBA" id="ARBA00022692"/>
    </source>
</evidence>
<evidence type="ECO:0000256" key="7">
    <source>
        <dbReference type="SAM" id="Phobius"/>
    </source>
</evidence>
<dbReference type="InterPro" id="IPR035952">
    <property type="entry name" value="Rhomboid-like_sf"/>
</dbReference>
<dbReference type="PANTHER" id="PTHR43066">
    <property type="entry name" value="RHOMBOID-RELATED PROTEIN"/>
    <property type="match status" value="1"/>
</dbReference>
<dbReference type="RefSeq" id="WP_009020892.1">
    <property type="nucleotide sequence ID" value="NZ_DS999411.1"/>
</dbReference>
<dbReference type="HOGENOM" id="CLU_058989_1_0_6"/>
<dbReference type="InterPro" id="IPR022764">
    <property type="entry name" value="Peptidase_S54_rhomboid_dom"/>
</dbReference>
<keyword evidence="2" id="KW-1003">Cell membrane</keyword>
<evidence type="ECO:0000313" key="9">
    <source>
        <dbReference type="EMBL" id="EED36148.1"/>
    </source>
</evidence>
<keyword evidence="5 7" id="KW-1133">Transmembrane helix</keyword>
<dbReference type="Proteomes" id="UP000004699">
    <property type="component" value="Unassembled WGS sequence"/>
</dbReference>
<evidence type="ECO:0000313" key="10">
    <source>
        <dbReference type="Proteomes" id="UP000004699"/>
    </source>
</evidence>
<evidence type="ECO:0000256" key="3">
    <source>
        <dbReference type="ARBA" id="ARBA00022519"/>
    </source>
</evidence>
<feature type="transmembrane region" description="Helical" evidence="7">
    <location>
        <begin position="185"/>
        <end position="204"/>
    </location>
</feature>
<accession>B8KXW2</accession>
<evidence type="ECO:0000256" key="2">
    <source>
        <dbReference type="ARBA" id="ARBA00022475"/>
    </source>
</evidence>
<dbReference type="SUPFAM" id="SSF144091">
    <property type="entry name" value="Rhomboid-like"/>
    <property type="match status" value="1"/>
</dbReference>
<feature type="transmembrane region" description="Helical" evidence="7">
    <location>
        <begin position="60"/>
        <end position="84"/>
    </location>
</feature>
<comment type="subcellular location">
    <subcellularLocation>
        <location evidence="1">Membrane</location>
        <topology evidence="1">Multi-pass membrane protein</topology>
    </subcellularLocation>
</comment>
<feature type="transmembrane region" description="Helical" evidence="7">
    <location>
        <begin position="96"/>
        <end position="116"/>
    </location>
</feature>
<keyword evidence="4 7" id="KW-0812">Transmembrane</keyword>
<keyword evidence="3" id="KW-0997">Cell inner membrane</keyword>
<dbReference type="OrthoDB" id="9778341at2"/>
<dbReference type="Gene3D" id="1.20.1540.10">
    <property type="entry name" value="Rhomboid-like"/>
    <property type="match status" value="1"/>
</dbReference>
<dbReference type="STRING" id="565045.NOR51B_2096"/>
<dbReference type="eggNOG" id="COG0705">
    <property type="taxonomic scope" value="Bacteria"/>
</dbReference>
<name>B8KXW2_9GAMM</name>
<sequence length="207" mass="22524">MPLSHSVRHAPGTLGLIVISVVCFLLFHQLGWLSVLQAFNFVPFDEFGGMIQFGEPGADFWRFVTPAFIHFSWLHLAFNSLWLWEFGQRIEQRVGTVNLLGLFLLSAGVSNGIQYLVSGPSIFGGLSGVVYAFLGFLWAASLVRPGWIIPPPRPILLFMLGWLIVGFLGVLEFLGVGAIANGAHLGGLAVGFALGGLFAILSRLQVR</sequence>
<feature type="transmembrane region" description="Helical" evidence="7">
    <location>
        <begin position="12"/>
        <end position="40"/>
    </location>
</feature>
<keyword evidence="6 7" id="KW-0472">Membrane</keyword>
<evidence type="ECO:0000256" key="1">
    <source>
        <dbReference type="ARBA" id="ARBA00004141"/>
    </source>
</evidence>
<protein>
    <submittedName>
        <fullName evidence="9">Rhomboid family protein</fullName>
    </submittedName>
</protein>
<proteinExistence type="predicted"/>
<evidence type="ECO:0000256" key="6">
    <source>
        <dbReference type="ARBA" id="ARBA00023136"/>
    </source>
</evidence>
<dbReference type="EMBL" id="DS999411">
    <property type="protein sequence ID" value="EED36148.1"/>
    <property type="molecule type" value="Genomic_DNA"/>
</dbReference>
<dbReference type="GO" id="GO:0016020">
    <property type="term" value="C:membrane"/>
    <property type="evidence" value="ECO:0007669"/>
    <property type="project" value="UniProtKB-SubCell"/>
</dbReference>
<feature type="transmembrane region" description="Helical" evidence="7">
    <location>
        <begin position="122"/>
        <end position="143"/>
    </location>
</feature>
<evidence type="ECO:0000259" key="8">
    <source>
        <dbReference type="Pfam" id="PF01694"/>
    </source>
</evidence>
<feature type="transmembrane region" description="Helical" evidence="7">
    <location>
        <begin position="155"/>
        <end position="179"/>
    </location>
</feature>
<dbReference type="PANTHER" id="PTHR43066:SF26">
    <property type="entry name" value="RHOMBOID PROTEASE GLPG"/>
    <property type="match status" value="1"/>
</dbReference>
<evidence type="ECO:0000256" key="5">
    <source>
        <dbReference type="ARBA" id="ARBA00022989"/>
    </source>
</evidence>